<dbReference type="SUPFAM" id="SSF56112">
    <property type="entry name" value="Protein kinase-like (PK-like)"/>
    <property type="match status" value="1"/>
</dbReference>
<evidence type="ECO:0000256" key="5">
    <source>
        <dbReference type="ARBA" id="ARBA00022840"/>
    </source>
</evidence>
<evidence type="ECO:0000259" key="7">
    <source>
        <dbReference type="Pfam" id="PF07714"/>
    </source>
</evidence>
<keyword evidence="6" id="KW-1133">Transmembrane helix</keyword>
<keyword evidence="2" id="KW-0808">Transferase</keyword>
<evidence type="ECO:0000256" key="4">
    <source>
        <dbReference type="ARBA" id="ARBA00022777"/>
    </source>
</evidence>
<dbReference type="Pfam" id="PF07714">
    <property type="entry name" value="PK_Tyr_Ser-Thr"/>
    <property type="match status" value="1"/>
</dbReference>
<accession>A0AAN9I261</accession>
<keyword evidence="1" id="KW-0723">Serine/threonine-protein kinase</keyword>
<dbReference type="InterPro" id="IPR045272">
    <property type="entry name" value="ANXUR1/2-like"/>
</dbReference>
<dbReference type="GO" id="GO:0009506">
    <property type="term" value="C:plasmodesma"/>
    <property type="evidence" value="ECO:0007669"/>
    <property type="project" value="TreeGrafter"/>
</dbReference>
<keyword evidence="6" id="KW-0812">Transmembrane</keyword>
<dbReference type="PANTHER" id="PTHR27003">
    <property type="entry name" value="OS07G0166700 PROTEIN"/>
    <property type="match status" value="1"/>
</dbReference>
<dbReference type="GO" id="GO:0004714">
    <property type="term" value="F:transmembrane receptor protein tyrosine kinase activity"/>
    <property type="evidence" value="ECO:0007669"/>
    <property type="project" value="InterPro"/>
</dbReference>
<dbReference type="Proteomes" id="UP001372338">
    <property type="component" value="Unassembled WGS sequence"/>
</dbReference>
<keyword evidence="9" id="KW-1185">Reference proteome</keyword>
<dbReference type="InterPro" id="IPR011009">
    <property type="entry name" value="Kinase-like_dom_sf"/>
</dbReference>
<evidence type="ECO:0000256" key="6">
    <source>
        <dbReference type="SAM" id="Phobius"/>
    </source>
</evidence>
<name>A0AAN9I261_CROPI</name>
<protein>
    <recommendedName>
        <fullName evidence="7">Serine-threonine/tyrosine-protein kinase catalytic domain-containing protein</fullName>
    </recommendedName>
</protein>
<keyword evidence="5" id="KW-0067">ATP-binding</keyword>
<dbReference type="GO" id="GO:0005886">
    <property type="term" value="C:plasma membrane"/>
    <property type="evidence" value="ECO:0007669"/>
    <property type="project" value="TreeGrafter"/>
</dbReference>
<evidence type="ECO:0000256" key="2">
    <source>
        <dbReference type="ARBA" id="ARBA00022679"/>
    </source>
</evidence>
<proteinExistence type="predicted"/>
<sequence length="206" mass="23002">MSSLGAAVAVPLSRSSGSNSKKVGMMIACARIGTHSADVSVAVFFVVLCMKRRRRLARQGHSKTCVPLSINDGISHTKGSKYSSGITTSAASNIGYRIPFAAVQEATNNFDELGGYWHMWFDKIYSGELSDDTKVAVKRGNHRSQQGLAEFRTEIEMLSQFRHHHLVSLIGYCDHEQNEMILIYEYTEKETLKCHMYDCMVRISQA</sequence>
<organism evidence="8 9">
    <name type="scientific">Crotalaria pallida</name>
    <name type="common">Smooth rattlebox</name>
    <name type="synonym">Crotalaria striata</name>
    <dbReference type="NCBI Taxonomy" id="3830"/>
    <lineage>
        <taxon>Eukaryota</taxon>
        <taxon>Viridiplantae</taxon>
        <taxon>Streptophyta</taxon>
        <taxon>Embryophyta</taxon>
        <taxon>Tracheophyta</taxon>
        <taxon>Spermatophyta</taxon>
        <taxon>Magnoliopsida</taxon>
        <taxon>eudicotyledons</taxon>
        <taxon>Gunneridae</taxon>
        <taxon>Pentapetalae</taxon>
        <taxon>rosids</taxon>
        <taxon>fabids</taxon>
        <taxon>Fabales</taxon>
        <taxon>Fabaceae</taxon>
        <taxon>Papilionoideae</taxon>
        <taxon>50 kb inversion clade</taxon>
        <taxon>genistoids sensu lato</taxon>
        <taxon>core genistoids</taxon>
        <taxon>Crotalarieae</taxon>
        <taxon>Crotalaria</taxon>
    </lineage>
</organism>
<feature type="domain" description="Serine-threonine/tyrosine-protein kinase catalytic" evidence="7">
    <location>
        <begin position="121"/>
        <end position="196"/>
    </location>
</feature>
<dbReference type="GO" id="GO:0004674">
    <property type="term" value="F:protein serine/threonine kinase activity"/>
    <property type="evidence" value="ECO:0007669"/>
    <property type="project" value="UniProtKB-KW"/>
</dbReference>
<keyword evidence="3" id="KW-0547">Nucleotide-binding</keyword>
<dbReference type="InterPro" id="IPR001245">
    <property type="entry name" value="Ser-Thr/Tyr_kinase_cat_dom"/>
</dbReference>
<dbReference type="FunFam" id="3.30.200.20:FF:000039">
    <property type="entry name" value="receptor-like protein kinase FERONIA"/>
    <property type="match status" value="1"/>
</dbReference>
<evidence type="ECO:0000313" key="9">
    <source>
        <dbReference type="Proteomes" id="UP001372338"/>
    </source>
</evidence>
<evidence type="ECO:0000313" key="8">
    <source>
        <dbReference type="EMBL" id="KAK7257756.1"/>
    </source>
</evidence>
<evidence type="ECO:0000256" key="1">
    <source>
        <dbReference type="ARBA" id="ARBA00022527"/>
    </source>
</evidence>
<dbReference type="EMBL" id="JAYWIO010000006">
    <property type="protein sequence ID" value="KAK7257756.1"/>
    <property type="molecule type" value="Genomic_DNA"/>
</dbReference>
<reference evidence="8 9" key="1">
    <citation type="submission" date="2024-01" db="EMBL/GenBank/DDBJ databases">
        <title>The genomes of 5 underutilized Papilionoideae crops provide insights into root nodulation and disease resistanc.</title>
        <authorList>
            <person name="Yuan L."/>
        </authorList>
    </citation>
    <scope>NUCLEOTIDE SEQUENCE [LARGE SCALE GENOMIC DNA]</scope>
    <source>
        <strain evidence="8">ZHUSHIDOU_FW_LH</strain>
        <tissue evidence="8">Leaf</tissue>
    </source>
</reference>
<dbReference type="Gene3D" id="3.30.200.20">
    <property type="entry name" value="Phosphorylase Kinase, domain 1"/>
    <property type="match status" value="1"/>
</dbReference>
<feature type="transmembrane region" description="Helical" evidence="6">
    <location>
        <begin position="25"/>
        <end position="49"/>
    </location>
</feature>
<keyword evidence="4" id="KW-0418">Kinase</keyword>
<evidence type="ECO:0000256" key="3">
    <source>
        <dbReference type="ARBA" id="ARBA00022741"/>
    </source>
</evidence>
<comment type="caution">
    <text evidence="8">The sequence shown here is derived from an EMBL/GenBank/DDBJ whole genome shotgun (WGS) entry which is preliminary data.</text>
</comment>
<gene>
    <name evidence="8" type="ORF">RIF29_31970</name>
</gene>
<dbReference type="AlphaFoldDB" id="A0AAN9I261"/>
<dbReference type="PANTHER" id="PTHR27003:SF426">
    <property type="entry name" value="RECEPTOR-LIKE PROTEIN KINASE HERK 1"/>
    <property type="match status" value="1"/>
</dbReference>
<dbReference type="GO" id="GO:0005524">
    <property type="term" value="F:ATP binding"/>
    <property type="evidence" value="ECO:0007669"/>
    <property type="project" value="UniProtKB-KW"/>
</dbReference>
<keyword evidence="6" id="KW-0472">Membrane</keyword>